<keyword evidence="4" id="KW-1185">Reference proteome</keyword>
<sequence>MFDFKAQNGIRYPQEIGELKRKRSWLSMFRVLFFGGITVGIITGFAIWPTVEAQSSQVTLHENQEMRDWLSERFTLRETMSSFRYDGSTDTLTDQVSKALSEALYSDPFIRYNVSKYSFKWKGGSDYANVTVYVDYRETYTQSLYVRNQAKEIVANITNSNDSPHVKVKAIHDYIVSNVAYDEAMTKFTAYEALTEGKTVCQGYALLMQAMFEEADIPSIIVEGEAGGMLHAWNMVQLDGKWYHIDATWDDPLPDRGAQVRYTYYLRTDAEMRMDHSWKSDNIPQVVEPYEQALLQMHQSDDEGLKQLAVQLEKVWSADVLLPDRAIRDVADLTDRFLAARQSGRDRFQIRYTGSELQLRSDLHDMLDAAGLSAPLEYRVSSLQDSDDLIVEIQMPE</sequence>
<dbReference type="InterPro" id="IPR002931">
    <property type="entry name" value="Transglutaminase-like"/>
</dbReference>
<name>A0ABS8YAM9_9BACL</name>
<evidence type="ECO:0000256" key="1">
    <source>
        <dbReference type="SAM" id="Phobius"/>
    </source>
</evidence>
<comment type="caution">
    <text evidence="3">The sequence shown here is derived from an EMBL/GenBank/DDBJ whole genome shotgun (WGS) entry which is preliminary data.</text>
</comment>
<gene>
    <name evidence="3" type="ORF">LQV63_06690</name>
</gene>
<keyword evidence="1" id="KW-0812">Transmembrane</keyword>
<evidence type="ECO:0000259" key="2">
    <source>
        <dbReference type="SMART" id="SM00460"/>
    </source>
</evidence>
<dbReference type="Gene3D" id="3.10.620.30">
    <property type="match status" value="1"/>
</dbReference>
<dbReference type="SMART" id="SM00460">
    <property type="entry name" value="TGc"/>
    <property type="match status" value="1"/>
</dbReference>
<dbReference type="PANTHER" id="PTHR46333:SF2">
    <property type="entry name" value="CYTOKINESIS PROTEIN 3"/>
    <property type="match status" value="1"/>
</dbReference>
<feature type="domain" description="Transglutaminase-like" evidence="2">
    <location>
        <begin position="193"/>
        <end position="249"/>
    </location>
</feature>
<dbReference type="Proteomes" id="UP001199916">
    <property type="component" value="Unassembled WGS sequence"/>
</dbReference>
<proteinExistence type="predicted"/>
<dbReference type="InterPro" id="IPR038765">
    <property type="entry name" value="Papain-like_cys_pep_sf"/>
</dbReference>
<organism evidence="3 4">
    <name type="scientific">Paenibacillus profundus</name>
    <dbReference type="NCBI Taxonomy" id="1173085"/>
    <lineage>
        <taxon>Bacteria</taxon>
        <taxon>Bacillati</taxon>
        <taxon>Bacillota</taxon>
        <taxon>Bacilli</taxon>
        <taxon>Bacillales</taxon>
        <taxon>Paenibacillaceae</taxon>
        <taxon>Paenibacillus</taxon>
    </lineage>
</organism>
<dbReference type="EMBL" id="JAJNBZ010000003">
    <property type="protein sequence ID" value="MCE5168995.1"/>
    <property type="molecule type" value="Genomic_DNA"/>
</dbReference>
<keyword evidence="1" id="KW-1133">Transmembrane helix</keyword>
<protein>
    <submittedName>
        <fullName evidence="3">Transglutaminase</fullName>
    </submittedName>
</protein>
<evidence type="ECO:0000313" key="3">
    <source>
        <dbReference type="EMBL" id="MCE5168995.1"/>
    </source>
</evidence>
<keyword evidence="1" id="KW-0472">Membrane</keyword>
<feature type="transmembrane region" description="Helical" evidence="1">
    <location>
        <begin position="29"/>
        <end position="48"/>
    </location>
</feature>
<dbReference type="RefSeq" id="WP_233696108.1">
    <property type="nucleotide sequence ID" value="NZ_JAJNBZ010000003.1"/>
</dbReference>
<dbReference type="InterPro" id="IPR052557">
    <property type="entry name" value="CAP/Cytokinesis_protein"/>
</dbReference>
<reference evidence="3 4" key="1">
    <citation type="submission" date="2021-11" db="EMBL/GenBank/DDBJ databases">
        <title>Draft genome sequence of Paenibacillus profundus YoMME, a new Gram-positive bacteria with exoelectrogenic properties.</title>
        <authorList>
            <person name="Hubenova Y."/>
            <person name="Hubenova E."/>
            <person name="Manasiev Y."/>
            <person name="Peykov S."/>
            <person name="Mitov M."/>
        </authorList>
    </citation>
    <scope>NUCLEOTIDE SEQUENCE [LARGE SCALE GENOMIC DNA]</scope>
    <source>
        <strain evidence="3 4">YoMME</strain>
    </source>
</reference>
<evidence type="ECO:0000313" key="4">
    <source>
        <dbReference type="Proteomes" id="UP001199916"/>
    </source>
</evidence>
<accession>A0ABS8YAM9</accession>
<dbReference type="SUPFAM" id="SSF54001">
    <property type="entry name" value="Cysteine proteinases"/>
    <property type="match status" value="1"/>
</dbReference>
<dbReference type="PANTHER" id="PTHR46333">
    <property type="entry name" value="CYTOKINESIS PROTEIN 3"/>
    <property type="match status" value="1"/>
</dbReference>
<dbReference type="Pfam" id="PF01841">
    <property type="entry name" value="Transglut_core"/>
    <property type="match status" value="1"/>
</dbReference>